<dbReference type="PANTHER" id="PTHR43290:SF2">
    <property type="entry name" value="MEVALONATE KINASE"/>
    <property type="match status" value="1"/>
</dbReference>
<sequence length="167" mass="18624">DCTVCIFGGIMEYDKENGSKKIDSPSNFHLVITNSRVPHSTNSVVKKVNQFKEKNESVFSTLCKEESELIRKVIPSLEKNDFRSLGKIMTNNQEYLEQIGVSNAELRKIIEIANKTSYGSKITGAGLGGCIISLVDESKIDQTLKNLSSKNYECFFVKIDSKGLVTF</sequence>
<evidence type="ECO:0000256" key="4">
    <source>
        <dbReference type="ARBA" id="ARBA00022842"/>
    </source>
</evidence>
<accession>A0A0F8ZWU4</accession>
<dbReference type="InterPro" id="IPR006205">
    <property type="entry name" value="Mev_gal_kin"/>
</dbReference>
<dbReference type="GO" id="GO:0004496">
    <property type="term" value="F:mevalonate kinase activity"/>
    <property type="evidence" value="ECO:0007669"/>
    <property type="project" value="InterPro"/>
</dbReference>
<evidence type="ECO:0000256" key="3">
    <source>
        <dbReference type="ARBA" id="ARBA00022777"/>
    </source>
</evidence>
<evidence type="ECO:0000256" key="2">
    <source>
        <dbReference type="ARBA" id="ARBA00022679"/>
    </source>
</evidence>
<reference evidence="6" key="1">
    <citation type="journal article" date="2015" name="Nature">
        <title>Complex archaea that bridge the gap between prokaryotes and eukaryotes.</title>
        <authorList>
            <person name="Spang A."/>
            <person name="Saw J.H."/>
            <person name="Jorgensen S.L."/>
            <person name="Zaremba-Niedzwiedzka K."/>
            <person name="Martijn J."/>
            <person name="Lind A.E."/>
            <person name="van Eijk R."/>
            <person name="Schleper C."/>
            <person name="Guy L."/>
            <person name="Ettema T.J."/>
        </authorList>
    </citation>
    <scope>NUCLEOTIDE SEQUENCE</scope>
</reference>
<name>A0A0F8ZWU4_9ZZZZ</name>
<dbReference type="EMBL" id="LAZR01057977">
    <property type="protein sequence ID" value="KKK70894.1"/>
    <property type="molecule type" value="Genomic_DNA"/>
</dbReference>
<evidence type="ECO:0000313" key="6">
    <source>
        <dbReference type="EMBL" id="KKK70894.1"/>
    </source>
</evidence>
<evidence type="ECO:0000259" key="5">
    <source>
        <dbReference type="Pfam" id="PF08544"/>
    </source>
</evidence>
<evidence type="ECO:0000256" key="1">
    <source>
        <dbReference type="ARBA" id="ARBA00022490"/>
    </source>
</evidence>
<keyword evidence="4" id="KW-0460">Magnesium</keyword>
<comment type="caution">
    <text evidence="6">The sequence shown here is derived from an EMBL/GenBank/DDBJ whole genome shotgun (WGS) entry which is preliminary data.</text>
</comment>
<gene>
    <name evidence="6" type="ORF">LCGC14_2919390</name>
</gene>
<keyword evidence="1" id="KW-0963">Cytoplasm</keyword>
<dbReference type="InterPro" id="IPR013750">
    <property type="entry name" value="GHMP_kinase_C_dom"/>
</dbReference>
<dbReference type="GO" id="GO:0005829">
    <property type="term" value="C:cytosol"/>
    <property type="evidence" value="ECO:0007669"/>
    <property type="project" value="TreeGrafter"/>
</dbReference>
<dbReference type="AlphaFoldDB" id="A0A0F8ZWU4"/>
<feature type="domain" description="GHMP kinase C-terminal" evidence="5">
    <location>
        <begin position="74"/>
        <end position="151"/>
    </location>
</feature>
<dbReference type="InterPro" id="IPR036554">
    <property type="entry name" value="GHMP_kinase_C_sf"/>
</dbReference>
<dbReference type="PANTHER" id="PTHR43290">
    <property type="entry name" value="MEVALONATE KINASE"/>
    <property type="match status" value="1"/>
</dbReference>
<dbReference type="GO" id="GO:0019287">
    <property type="term" value="P:isopentenyl diphosphate biosynthetic process, mevalonate pathway"/>
    <property type="evidence" value="ECO:0007669"/>
    <property type="project" value="TreeGrafter"/>
</dbReference>
<dbReference type="Pfam" id="PF08544">
    <property type="entry name" value="GHMP_kinases_C"/>
    <property type="match status" value="1"/>
</dbReference>
<proteinExistence type="predicted"/>
<dbReference type="SUPFAM" id="SSF55060">
    <property type="entry name" value="GHMP Kinase, C-terminal domain"/>
    <property type="match status" value="1"/>
</dbReference>
<dbReference type="Gene3D" id="3.30.70.890">
    <property type="entry name" value="GHMP kinase, C-terminal domain"/>
    <property type="match status" value="1"/>
</dbReference>
<keyword evidence="3" id="KW-0418">Kinase</keyword>
<feature type="non-terminal residue" evidence="6">
    <location>
        <position position="1"/>
    </location>
</feature>
<dbReference type="GO" id="GO:0005524">
    <property type="term" value="F:ATP binding"/>
    <property type="evidence" value="ECO:0007669"/>
    <property type="project" value="InterPro"/>
</dbReference>
<keyword evidence="2" id="KW-0808">Transferase</keyword>
<protein>
    <recommendedName>
        <fullName evidence="5">GHMP kinase C-terminal domain-containing protein</fullName>
    </recommendedName>
</protein>
<organism evidence="6">
    <name type="scientific">marine sediment metagenome</name>
    <dbReference type="NCBI Taxonomy" id="412755"/>
    <lineage>
        <taxon>unclassified sequences</taxon>
        <taxon>metagenomes</taxon>
        <taxon>ecological metagenomes</taxon>
    </lineage>
</organism>